<keyword evidence="3" id="KW-1185">Reference proteome</keyword>
<gene>
    <name evidence="2" type="ORF">GCM10022255_059950</name>
</gene>
<proteinExistence type="predicted"/>
<dbReference type="RefSeq" id="WP_345131627.1">
    <property type="nucleotide sequence ID" value="NZ_BAABAT010000019.1"/>
</dbReference>
<feature type="region of interest" description="Disordered" evidence="1">
    <location>
        <begin position="1"/>
        <end position="23"/>
    </location>
</feature>
<dbReference type="Proteomes" id="UP001500620">
    <property type="component" value="Unassembled WGS sequence"/>
</dbReference>
<reference evidence="3" key="1">
    <citation type="journal article" date="2019" name="Int. J. Syst. Evol. Microbiol.">
        <title>The Global Catalogue of Microorganisms (GCM) 10K type strain sequencing project: providing services to taxonomists for standard genome sequencing and annotation.</title>
        <authorList>
            <consortium name="The Broad Institute Genomics Platform"/>
            <consortium name="The Broad Institute Genome Sequencing Center for Infectious Disease"/>
            <person name="Wu L."/>
            <person name="Ma J."/>
        </authorList>
    </citation>
    <scope>NUCLEOTIDE SEQUENCE [LARGE SCALE GENOMIC DNA]</scope>
    <source>
        <strain evidence="3">JCM 17441</strain>
    </source>
</reference>
<dbReference type="EMBL" id="BAABAT010000019">
    <property type="protein sequence ID" value="GAA4254610.1"/>
    <property type="molecule type" value="Genomic_DNA"/>
</dbReference>
<evidence type="ECO:0000313" key="2">
    <source>
        <dbReference type="EMBL" id="GAA4254610.1"/>
    </source>
</evidence>
<sequence length="73" mass="7794">MTQRRRHDGIAPQRGKRGTGHLGVTTVSGNVGLGRTTANVLAIALARRQEIPVAAEANRAAMALVAHTFLRRP</sequence>
<evidence type="ECO:0000313" key="3">
    <source>
        <dbReference type="Proteomes" id="UP001500620"/>
    </source>
</evidence>
<accession>A0ABP8DFF1</accession>
<organism evidence="2 3">
    <name type="scientific">Dactylosporangium darangshiense</name>
    <dbReference type="NCBI Taxonomy" id="579108"/>
    <lineage>
        <taxon>Bacteria</taxon>
        <taxon>Bacillati</taxon>
        <taxon>Actinomycetota</taxon>
        <taxon>Actinomycetes</taxon>
        <taxon>Micromonosporales</taxon>
        <taxon>Micromonosporaceae</taxon>
        <taxon>Dactylosporangium</taxon>
    </lineage>
</organism>
<evidence type="ECO:0000256" key="1">
    <source>
        <dbReference type="SAM" id="MobiDB-lite"/>
    </source>
</evidence>
<name>A0ABP8DFF1_9ACTN</name>
<protein>
    <submittedName>
        <fullName evidence="2">Uncharacterized protein</fullName>
    </submittedName>
</protein>
<comment type="caution">
    <text evidence="2">The sequence shown here is derived from an EMBL/GenBank/DDBJ whole genome shotgun (WGS) entry which is preliminary data.</text>
</comment>